<feature type="transmembrane region" description="Helical" evidence="6">
    <location>
        <begin position="175"/>
        <end position="200"/>
    </location>
</feature>
<gene>
    <name evidence="7" type="ORF">C480_14181</name>
</gene>
<organism evidence="7 8">
    <name type="scientific">Natrialba aegyptia DSM 13077</name>
    <dbReference type="NCBI Taxonomy" id="1227491"/>
    <lineage>
        <taxon>Archaea</taxon>
        <taxon>Methanobacteriati</taxon>
        <taxon>Methanobacteriota</taxon>
        <taxon>Stenosarchaea group</taxon>
        <taxon>Halobacteria</taxon>
        <taxon>Halobacteriales</taxon>
        <taxon>Natrialbaceae</taxon>
        <taxon>Natrialba</taxon>
    </lineage>
</organism>
<keyword evidence="4 6" id="KW-1133">Transmembrane helix</keyword>
<dbReference type="InterPro" id="IPR017039">
    <property type="entry name" value="Virul_fac_BrkB"/>
</dbReference>
<feature type="transmembrane region" description="Helical" evidence="6">
    <location>
        <begin position="212"/>
        <end position="242"/>
    </location>
</feature>
<evidence type="ECO:0000256" key="6">
    <source>
        <dbReference type="SAM" id="Phobius"/>
    </source>
</evidence>
<keyword evidence="3 6" id="KW-0812">Transmembrane</keyword>
<comment type="subcellular location">
    <subcellularLocation>
        <location evidence="1">Cell membrane</location>
        <topology evidence="1">Multi-pass membrane protein</topology>
    </subcellularLocation>
</comment>
<evidence type="ECO:0000256" key="3">
    <source>
        <dbReference type="ARBA" id="ARBA00022692"/>
    </source>
</evidence>
<evidence type="ECO:0000313" key="7">
    <source>
        <dbReference type="EMBL" id="ELZ04667.1"/>
    </source>
</evidence>
<protein>
    <submittedName>
        <fullName evidence="7">Ribonuclease BN</fullName>
    </submittedName>
</protein>
<dbReference type="EMBL" id="AOIP01000031">
    <property type="protein sequence ID" value="ELZ04667.1"/>
    <property type="molecule type" value="Genomic_DNA"/>
</dbReference>
<feature type="transmembrane region" description="Helical" evidence="6">
    <location>
        <begin position="136"/>
        <end position="155"/>
    </location>
</feature>
<accession>M0B294</accession>
<name>M0B294_9EURY</name>
<evidence type="ECO:0000313" key="8">
    <source>
        <dbReference type="Proteomes" id="UP000011591"/>
    </source>
</evidence>
<keyword evidence="5 6" id="KW-0472">Membrane</keyword>
<dbReference type="PATRIC" id="fig|1227491.4.peg.2913"/>
<dbReference type="Proteomes" id="UP000011591">
    <property type="component" value="Unassembled WGS sequence"/>
</dbReference>
<keyword evidence="8" id="KW-1185">Reference proteome</keyword>
<evidence type="ECO:0000256" key="1">
    <source>
        <dbReference type="ARBA" id="ARBA00004651"/>
    </source>
</evidence>
<evidence type="ECO:0000256" key="4">
    <source>
        <dbReference type="ARBA" id="ARBA00022989"/>
    </source>
</evidence>
<evidence type="ECO:0000256" key="2">
    <source>
        <dbReference type="ARBA" id="ARBA00022475"/>
    </source>
</evidence>
<dbReference type="AlphaFoldDB" id="M0B294"/>
<comment type="caution">
    <text evidence="7">The sequence shown here is derived from an EMBL/GenBank/DDBJ whole genome shotgun (WGS) entry which is preliminary data.</text>
</comment>
<sequence>MLNIVISLIDGAETTPGDLTRQRTSTGRLPTTVLTSDRSLSTAYGRLTDTDTDGEFTRTRQKRRCCRPKVPSQRHLRRLAYHAFNALIPLLILLLVGMSLVDTFEPLLRAVEAATELEGVLTQDALLVTGTTDTNIVRAGTLAFVILLWSGARLFRAVNSAFAEIYGARKTQSSVANAATVPLVTAVNAALLTATVALGVTLDSVVDVSLSVFVGGTVATAASSVLLAFLLLVVFFPMYYLFPPAGVSARDPPRRAMCGPLLDRTVARLSHLRLDRRERRTVRYRRDRPAGSHLGLLRRTLSASRCRPQRPRRSG</sequence>
<dbReference type="Pfam" id="PF03631">
    <property type="entry name" value="Virul_fac_BrkB"/>
    <property type="match status" value="1"/>
</dbReference>
<evidence type="ECO:0000256" key="5">
    <source>
        <dbReference type="ARBA" id="ARBA00023136"/>
    </source>
</evidence>
<proteinExistence type="predicted"/>
<keyword evidence="2" id="KW-1003">Cell membrane</keyword>
<reference evidence="7 8" key="1">
    <citation type="journal article" date="2014" name="PLoS Genet.">
        <title>Phylogenetically driven sequencing of extremely halophilic archaea reveals strategies for static and dynamic osmo-response.</title>
        <authorList>
            <person name="Becker E.A."/>
            <person name="Seitzer P.M."/>
            <person name="Tritt A."/>
            <person name="Larsen D."/>
            <person name="Krusor M."/>
            <person name="Yao A.I."/>
            <person name="Wu D."/>
            <person name="Madern D."/>
            <person name="Eisen J.A."/>
            <person name="Darling A.E."/>
            <person name="Facciotti M.T."/>
        </authorList>
    </citation>
    <scope>NUCLEOTIDE SEQUENCE [LARGE SCALE GENOMIC DNA]</scope>
    <source>
        <strain evidence="7 8">DSM 13077</strain>
    </source>
</reference>
<feature type="transmembrane region" description="Helical" evidence="6">
    <location>
        <begin position="79"/>
        <end position="101"/>
    </location>
</feature>
<dbReference type="GO" id="GO:0005886">
    <property type="term" value="C:plasma membrane"/>
    <property type="evidence" value="ECO:0007669"/>
    <property type="project" value="UniProtKB-SubCell"/>
</dbReference>